<dbReference type="InterPro" id="IPR045755">
    <property type="entry name" value="FtsL-like"/>
</dbReference>
<reference evidence="2 3" key="1">
    <citation type="submission" date="2019-11" db="EMBL/GenBank/DDBJ databases">
        <authorList>
            <person name="Zheng R.K."/>
            <person name="Sun C.M."/>
        </authorList>
    </citation>
    <scope>NUCLEOTIDE SEQUENCE [LARGE SCALE GENOMIC DNA]</scope>
    <source>
        <strain evidence="2 3">WC007</strain>
    </source>
</reference>
<sequence>MEEKVKNNRKRGGMKSFIGGTVLTDERVTRQIPFLFFLAALGIMLITNRNWSERTIRQIEVLQDTLDELRSESITLSAKLMDASRPSEVFKKVENAGIGLKEPVTPPQKLIVKEE</sequence>
<evidence type="ECO:0000256" key="1">
    <source>
        <dbReference type="SAM" id="Coils"/>
    </source>
</evidence>
<dbReference type="Pfam" id="PF19579">
    <property type="entry name" value="FtsL_2"/>
    <property type="match status" value="1"/>
</dbReference>
<keyword evidence="1" id="KW-0175">Coiled coil</keyword>
<dbReference type="RefSeq" id="WP_158864449.1">
    <property type="nucleotide sequence ID" value="NZ_CP046401.1"/>
</dbReference>
<keyword evidence="3" id="KW-1185">Reference proteome</keyword>
<dbReference type="AlphaFoldDB" id="A0A6I6JQR2"/>
<evidence type="ECO:0000313" key="2">
    <source>
        <dbReference type="EMBL" id="QGY43380.1"/>
    </source>
</evidence>
<evidence type="ECO:0008006" key="4">
    <source>
        <dbReference type="Google" id="ProtNLM"/>
    </source>
</evidence>
<name>A0A6I6JQR2_9BACT</name>
<proteinExistence type="predicted"/>
<protein>
    <recommendedName>
        <fullName evidence="4">S-adenosyl-methyltransferase</fullName>
    </recommendedName>
</protein>
<organism evidence="2 3">
    <name type="scientific">Maribellus comscasis</name>
    <dbReference type="NCBI Taxonomy" id="2681766"/>
    <lineage>
        <taxon>Bacteria</taxon>
        <taxon>Pseudomonadati</taxon>
        <taxon>Bacteroidota</taxon>
        <taxon>Bacteroidia</taxon>
        <taxon>Marinilabiliales</taxon>
        <taxon>Prolixibacteraceae</taxon>
        <taxon>Maribellus</taxon>
    </lineage>
</organism>
<accession>A0A6I6JQR2</accession>
<evidence type="ECO:0000313" key="3">
    <source>
        <dbReference type="Proteomes" id="UP000428260"/>
    </source>
</evidence>
<dbReference type="Proteomes" id="UP000428260">
    <property type="component" value="Chromosome"/>
</dbReference>
<gene>
    <name evidence="2" type="ORF">GM418_06820</name>
</gene>
<dbReference type="KEGG" id="mcos:GM418_06820"/>
<feature type="coiled-coil region" evidence="1">
    <location>
        <begin position="52"/>
        <end position="79"/>
    </location>
</feature>
<dbReference type="EMBL" id="CP046401">
    <property type="protein sequence ID" value="QGY43380.1"/>
    <property type="molecule type" value="Genomic_DNA"/>
</dbReference>